<comment type="caution">
    <text evidence="2">The sequence shown here is derived from an EMBL/GenBank/DDBJ whole genome shotgun (WGS) entry which is preliminary data.</text>
</comment>
<proteinExistence type="predicted"/>
<evidence type="ECO:0000313" key="3">
    <source>
        <dbReference type="Proteomes" id="UP000009038"/>
    </source>
</evidence>
<feature type="domain" description="Peptidase M24" evidence="1">
    <location>
        <begin position="13"/>
        <end position="180"/>
    </location>
</feature>
<protein>
    <recommendedName>
        <fullName evidence="1">Peptidase M24 domain-containing protein</fullName>
    </recommendedName>
</protein>
<dbReference type="PANTHER" id="PTHR46112">
    <property type="entry name" value="AMINOPEPTIDASE"/>
    <property type="match status" value="1"/>
</dbReference>
<organism evidence="2 3">
    <name type="scientific">Aspergillus niger (strain ATCC 1015 / CBS 113.46 / FGSC A1144 / LSHB Ac4 / NCTC 3858a / NRRL 328 / USDA 3528.7)</name>
    <dbReference type="NCBI Taxonomy" id="380704"/>
    <lineage>
        <taxon>Eukaryota</taxon>
        <taxon>Fungi</taxon>
        <taxon>Dikarya</taxon>
        <taxon>Ascomycota</taxon>
        <taxon>Pezizomycotina</taxon>
        <taxon>Eurotiomycetes</taxon>
        <taxon>Eurotiomycetidae</taxon>
        <taxon>Eurotiales</taxon>
        <taxon>Aspergillaceae</taxon>
        <taxon>Aspergillus</taxon>
        <taxon>Aspergillus subgen. Circumdati</taxon>
    </lineage>
</organism>
<dbReference type="VEuPathDB" id="FungiDB:ASPNIDRAFT2_43966"/>
<dbReference type="Gene3D" id="3.90.230.10">
    <property type="entry name" value="Creatinase/methionine aminopeptidase superfamily"/>
    <property type="match status" value="1"/>
</dbReference>
<reference evidence="2 3" key="1">
    <citation type="journal article" date="2011" name="Genome Res.">
        <title>Comparative genomics of citric-acid-producing Aspergillus niger ATCC 1015 versus enzyme-producing CBS 513.88.</title>
        <authorList>
            <person name="Andersen M.R."/>
            <person name="Salazar M.P."/>
            <person name="Schaap P.J."/>
            <person name="van de Vondervoort P.J."/>
            <person name="Culley D."/>
            <person name="Thykaer J."/>
            <person name="Frisvad J.C."/>
            <person name="Nielsen K.F."/>
            <person name="Albang R."/>
            <person name="Albermann K."/>
            <person name="Berka R.M."/>
            <person name="Braus G.H."/>
            <person name="Braus-Stromeyer S.A."/>
            <person name="Corrochano L.M."/>
            <person name="Dai Z."/>
            <person name="van Dijck P.W."/>
            <person name="Hofmann G."/>
            <person name="Lasure L.L."/>
            <person name="Magnuson J.K."/>
            <person name="Menke H."/>
            <person name="Meijer M."/>
            <person name="Meijer S.L."/>
            <person name="Nielsen J.B."/>
            <person name="Nielsen M.L."/>
            <person name="van Ooyen A.J."/>
            <person name="Pel H.J."/>
            <person name="Poulsen L."/>
            <person name="Samson R.A."/>
            <person name="Stam H."/>
            <person name="Tsang A."/>
            <person name="van den Brink J.M."/>
            <person name="Atkins A."/>
            <person name="Aerts A."/>
            <person name="Shapiro H."/>
            <person name="Pangilinan J."/>
            <person name="Salamov A."/>
            <person name="Lou Y."/>
            <person name="Lindquist E."/>
            <person name="Lucas S."/>
            <person name="Grimwood J."/>
            <person name="Grigoriev I.V."/>
            <person name="Kubicek C.P."/>
            <person name="Martinez D."/>
            <person name="van Peij N.N."/>
            <person name="Roubos J.A."/>
            <person name="Nielsen J."/>
            <person name="Baker S.E."/>
        </authorList>
    </citation>
    <scope>NUCLEOTIDE SEQUENCE [LARGE SCALE GENOMIC DNA]</scope>
    <source>
        <strain evidence="3">ATCC 1015 / CBS 113.46 / FGSC A1144 / LSHB Ac4 / NCTC 3858a / NRRL 328 / USDA 3528.7</strain>
    </source>
</reference>
<dbReference type="AlphaFoldDB" id="G3XTY8"/>
<evidence type="ECO:0000313" key="2">
    <source>
        <dbReference type="EMBL" id="EHA25616.1"/>
    </source>
</evidence>
<gene>
    <name evidence="2" type="ORF">ASPNIDRAFT_43966</name>
</gene>
<dbReference type="InterPro" id="IPR000994">
    <property type="entry name" value="Pept_M24"/>
</dbReference>
<accession>G3XTY8</accession>
<dbReference type="CDD" id="cd01066">
    <property type="entry name" value="APP_MetAP"/>
    <property type="match status" value="1"/>
</dbReference>
<dbReference type="Pfam" id="PF00557">
    <property type="entry name" value="Peptidase_M24"/>
    <property type="match status" value="1"/>
</dbReference>
<name>G3XTY8_ASPNA</name>
<evidence type="ECO:0000259" key="1">
    <source>
        <dbReference type="Pfam" id="PF00557"/>
    </source>
</evidence>
<dbReference type="HOGENOM" id="CLU_072757_0_0_1"/>
<dbReference type="InterPro" id="IPR036005">
    <property type="entry name" value="Creatinase/aminopeptidase-like"/>
</dbReference>
<dbReference type="InterPro" id="IPR050659">
    <property type="entry name" value="Peptidase_M24B"/>
</dbReference>
<sequence>MTDPIEEQERANSLRDAQQKAIALFEEIEQTLICPGKSEKVLNDEIHRLGALRHGVRTHWHKRVIRSGPNTLCSFNDNPPDRIIQPDDIIVVDLGPVFEEWEADFGRTYVLGDDPAKLNLRDALEPIWRTVRDQFMRQPQMTGEELYRIACQEVKAAGWEFGADIAGHLVGCFPHERIPNDRVSLYIAEGNRDVMRRPGRGGFMRHWILEIHIRDRERGFGGFMEQLLTVN</sequence>
<dbReference type="EMBL" id="ACJE01000005">
    <property type="protein sequence ID" value="EHA25616.1"/>
    <property type="molecule type" value="Genomic_DNA"/>
</dbReference>
<dbReference type="Proteomes" id="UP000009038">
    <property type="component" value="Unassembled WGS sequence"/>
</dbReference>
<dbReference type="OrthoDB" id="2818246at2759"/>
<dbReference type="PANTHER" id="PTHR46112:SF2">
    <property type="entry name" value="XAA-PRO AMINOPEPTIDASE P-RELATED"/>
    <property type="match status" value="1"/>
</dbReference>
<dbReference type="SUPFAM" id="SSF55920">
    <property type="entry name" value="Creatinase/aminopeptidase"/>
    <property type="match status" value="1"/>
</dbReference>